<comment type="caution">
    <text evidence="5">The sequence shown here is derived from an EMBL/GenBank/DDBJ whole genome shotgun (WGS) entry which is preliminary data.</text>
</comment>
<protein>
    <submittedName>
        <fullName evidence="5">Myo-inositol-1(Or 4)-monophosphatase</fullName>
    </submittedName>
</protein>
<evidence type="ECO:0000256" key="3">
    <source>
        <dbReference type="ARBA" id="ARBA00022842"/>
    </source>
</evidence>
<feature type="binding site" evidence="4">
    <location>
        <position position="67"/>
    </location>
    <ligand>
        <name>Mg(2+)</name>
        <dbReference type="ChEBI" id="CHEBI:18420"/>
        <label>1</label>
        <note>catalytic</note>
    </ligand>
</feature>
<dbReference type="GO" id="GO:0008934">
    <property type="term" value="F:inositol monophosphate 1-phosphatase activity"/>
    <property type="evidence" value="ECO:0007669"/>
    <property type="project" value="TreeGrafter"/>
</dbReference>
<name>A0A4R2NZL8_RHOAD</name>
<dbReference type="GO" id="GO:0007165">
    <property type="term" value="P:signal transduction"/>
    <property type="evidence" value="ECO:0007669"/>
    <property type="project" value="TreeGrafter"/>
</dbReference>
<dbReference type="PRINTS" id="PR00377">
    <property type="entry name" value="IMPHPHTASES"/>
</dbReference>
<evidence type="ECO:0000256" key="2">
    <source>
        <dbReference type="ARBA" id="ARBA00022723"/>
    </source>
</evidence>
<dbReference type="GO" id="GO:0006020">
    <property type="term" value="P:inositol metabolic process"/>
    <property type="evidence" value="ECO:0007669"/>
    <property type="project" value="TreeGrafter"/>
</dbReference>
<dbReference type="CDD" id="cd01638">
    <property type="entry name" value="CysQ"/>
    <property type="match status" value="1"/>
</dbReference>
<dbReference type="SUPFAM" id="SSF56655">
    <property type="entry name" value="Carbohydrate phosphatase"/>
    <property type="match status" value="1"/>
</dbReference>
<feature type="binding site" evidence="4">
    <location>
        <position position="206"/>
    </location>
    <ligand>
        <name>Mg(2+)</name>
        <dbReference type="ChEBI" id="CHEBI:18420"/>
        <label>1</label>
        <note>catalytic</note>
    </ligand>
</feature>
<dbReference type="OrthoDB" id="9785695at2"/>
<keyword evidence="2 4" id="KW-0479">Metal-binding</keyword>
<organism evidence="5 6">
    <name type="scientific">Rhodovulum adriaticum</name>
    <name type="common">Rhodopseudomonas adriatica</name>
    <dbReference type="NCBI Taxonomy" id="35804"/>
    <lineage>
        <taxon>Bacteria</taxon>
        <taxon>Pseudomonadati</taxon>
        <taxon>Pseudomonadota</taxon>
        <taxon>Alphaproteobacteria</taxon>
        <taxon>Rhodobacterales</taxon>
        <taxon>Paracoccaceae</taxon>
        <taxon>Rhodovulum</taxon>
    </lineage>
</organism>
<feature type="binding site" evidence="4">
    <location>
        <position position="88"/>
    </location>
    <ligand>
        <name>Mg(2+)</name>
        <dbReference type="ChEBI" id="CHEBI:18420"/>
        <label>1</label>
        <note>catalytic</note>
    </ligand>
</feature>
<evidence type="ECO:0000256" key="4">
    <source>
        <dbReference type="PIRSR" id="PIRSR600760-2"/>
    </source>
</evidence>
<dbReference type="PROSITE" id="PS00630">
    <property type="entry name" value="IMP_2"/>
    <property type="match status" value="1"/>
</dbReference>
<dbReference type="GO" id="GO:0046854">
    <property type="term" value="P:phosphatidylinositol phosphate biosynthetic process"/>
    <property type="evidence" value="ECO:0007669"/>
    <property type="project" value="InterPro"/>
</dbReference>
<dbReference type="Gene3D" id="3.40.190.80">
    <property type="match status" value="1"/>
</dbReference>
<evidence type="ECO:0000313" key="6">
    <source>
        <dbReference type="Proteomes" id="UP000295733"/>
    </source>
</evidence>
<feature type="binding site" evidence="4">
    <location>
        <position position="87"/>
    </location>
    <ligand>
        <name>Mg(2+)</name>
        <dbReference type="ChEBI" id="CHEBI:18420"/>
        <label>1</label>
        <note>catalytic</note>
    </ligand>
</feature>
<keyword evidence="6" id="KW-1185">Reference proteome</keyword>
<comment type="similarity">
    <text evidence="1">Belongs to the inositol monophosphatase superfamily.</text>
</comment>
<dbReference type="PANTHER" id="PTHR20854:SF4">
    <property type="entry name" value="INOSITOL-1-MONOPHOSPHATASE-RELATED"/>
    <property type="match status" value="1"/>
</dbReference>
<gene>
    <name evidence="5" type="ORF">EV656_101111</name>
</gene>
<evidence type="ECO:0000313" key="5">
    <source>
        <dbReference type="EMBL" id="TCP27208.1"/>
    </source>
</evidence>
<dbReference type="RefSeq" id="WP_132598401.1">
    <property type="nucleotide sequence ID" value="NZ_NRRP01000001.1"/>
</dbReference>
<reference evidence="5 6" key="1">
    <citation type="submission" date="2019-03" db="EMBL/GenBank/DDBJ databases">
        <title>Genomic Encyclopedia of Type Strains, Phase IV (KMG-IV): sequencing the most valuable type-strain genomes for metagenomic binning, comparative biology and taxonomic classification.</title>
        <authorList>
            <person name="Goeker M."/>
        </authorList>
    </citation>
    <scope>NUCLEOTIDE SEQUENCE [LARGE SCALE GENOMIC DNA]</scope>
    <source>
        <strain evidence="5 6">DSM 2781</strain>
    </source>
</reference>
<accession>A0A4R2NZL8</accession>
<dbReference type="Proteomes" id="UP000295733">
    <property type="component" value="Unassembled WGS sequence"/>
</dbReference>
<dbReference type="AlphaFoldDB" id="A0A4R2NZL8"/>
<dbReference type="Pfam" id="PF00459">
    <property type="entry name" value="Inositol_P"/>
    <property type="match status" value="1"/>
</dbReference>
<dbReference type="GO" id="GO:0046872">
    <property type="term" value="F:metal ion binding"/>
    <property type="evidence" value="ECO:0007669"/>
    <property type="project" value="UniProtKB-KW"/>
</dbReference>
<feature type="binding site" evidence="4">
    <location>
        <position position="85"/>
    </location>
    <ligand>
        <name>Mg(2+)</name>
        <dbReference type="ChEBI" id="CHEBI:18420"/>
        <label>1</label>
        <note>catalytic</note>
    </ligand>
</feature>
<sequence length="257" mass="27840">MPVRDLDLLTEAARAAGHIAERYWRRDPATWDKPGHQGPVTEADLEIDRMLHDRLRAARPAYGWLSEESEDDPARLEAEHIFVVDPIDGTRAFIGGERTFAHALAVARSGAITAAVVYLPMMGALYQATVGGGAWLNGRRLCASSRDRLEGAAVLTARAALDPDHWTGPPPHLKRSLRASLAYRLCLVAEGRYDAMLTLRDSWDWDTAAGSLIAREAGASVTDRRGGALRFDTAHPVSAGVIAAPPALHGQIVTRLA</sequence>
<dbReference type="PANTHER" id="PTHR20854">
    <property type="entry name" value="INOSITOL MONOPHOSPHATASE"/>
    <property type="match status" value="1"/>
</dbReference>
<proteinExistence type="inferred from homology"/>
<dbReference type="Gene3D" id="3.30.540.10">
    <property type="entry name" value="Fructose-1,6-Bisphosphatase, subunit A, domain 1"/>
    <property type="match status" value="1"/>
</dbReference>
<comment type="cofactor">
    <cofactor evidence="4">
        <name>Mg(2+)</name>
        <dbReference type="ChEBI" id="CHEBI:18420"/>
    </cofactor>
</comment>
<dbReference type="EMBL" id="SLXL01000001">
    <property type="protein sequence ID" value="TCP27208.1"/>
    <property type="molecule type" value="Genomic_DNA"/>
</dbReference>
<evidence type="ECO:0000256" key="1">
    <source>
        <dbReference type="ARBA" id="ARBA00009759"/>
    </source>
</evidence>
<keyword evidence="3 4" id="KW-0460">Magnesium</keyword>
<dbReference type="InterPro" id="IPR000760">
    <property type="entry name" value="Inositol_monophosphatase-like"/>
</dbReference>
<dbReference type="InterPro" id="IPR020550">
    <property type="entry name" value="Inositol_monophosphatase_CS"/>
</dbReference>